<dbReference type="Pfam" id="PF00108">
    <property type="entry name" value="Thiolase_N"/>
    <property type="match status" value="1"/>
</dbReference>
<evidence type="ECO:0000256" key="6">
    <source>
        <dbReference type="ARBA" id="ARBA00022679"/>
    </source>
</evidence>
<reference evidence="15 16" key="1">
    <citation type="submission" date="2017-08" db="EMBL/GenBank/DDBJ databases">
        <title>Identification and genetic characteristics of simultaneous BTEX- and naphthalene-degrading Paraburkholderia sp. BN5 isolated from petroleum-contaminated soil.</title>
        <authorList>
            <person name="Lee Y."/>
            <person name="Jeon C.O."/>
        </authorList>
    </citation>
    <scope>NUCLEOTIDE SEQUENCE [LARGE SCALE GENOMIC DNA]</scope>
    <source>
        <strain evidence="15 16">BN5</strain>
    </source>
</reference>
<dbReference type="Proteomes" id="UP000215158">
    <property type="component" value="Chromosome 2"/>
</dbReference>
<evidence type="ECO:0000256" key="4">
    <source>
        <dbReference type="ARBA" id="ARBA00012233"/>
    </source>
</evidence>
<dbReference type="Pfam" id="PF02803">
    <property type="entry name" value="Thiolase_C"/>
    <property type="match status" value="1"/>
</dbReference>
<evidence type="ECO:0000259" key="14">
    <source>
        <dbReference type="Pfam" id="PF02803"/>
    </source>
</evidence>
<sequence length="400" mass="41963">MTEAFLCDAIRTPIGRYAGSLSSVRADDLGAVPLKALMERNKNVDWNAIDDVIYGCANQAGEDNRNVARMSLLLAGLPLDVPGSTVNRLCGSGMDAVGIAARAIKSGEAALMVAGGVESMSRAPFVTGKATSAFSRQAEIYDTTIGWRFVNPLMKKLYGVDSMPETGENVATDYNISRADQDAFALRSQQKAARAQRDGTLAQEIVGVTIAQKKGDPVTVSQDEHPRETSLETLAKLKGVVRPDGTVTAGNASGVNDGAAALLLANEETAKRFGLTPRARVLGIATAGVAPRVMGIGPAPATQKLLARLNMTIDQFDVIELNEAFASQGIAVLRALGVADDDARVNPNGGAIALGHPLGMSGARLVTTAMYQLHRTQGRFALCTMCIGVGQGIAIAIERV</sequence>
<evidence type="ECO:0000256" key="3">
    <source>
        <dbReference type="ARBA" id="ARBA00010982"/>
    </source>
</evidence>
<evidence type="ECO:0000256" key="1">
    <source>
        <dbReference type="ARBA" id="ARBA00003720"/>
    </source>
</evidence>
<dbReference type="InterPro" id="IPR002155">
    <property type="entry name" value="Thiolase"/>
</dbReference>
<dbReference type="InterPro" id="IPR020616">
    <property type="entry name" value="Thiolase_N"/>
</dbReference>
<comment type="function">
    <text evidence="1">Catalyzes thiolytic cleavage of beta-ketoadipyl-CoA to succinyl-CoA and acetyl-CoA.</text>
</comment>
<name>A0A248VUW3_9BURK</name>
<dbReference type="Gene3D" id="3.40.47.10">
    <property type="match status" value="1"/>
</dbReference>
<gene>
    <name evidence="15" type="primary">pcaF</name>
    <name evidence="15" type="ORF">CJU94_32765</name>
</gene>
<dbReference type="OrthoDB" id="8523144at2"/>
<evidence type="ECO:0000256" key="11">
    <source>
        <dbReference type="PIRSR" id="PIRSR000429-1"/>
    </source>
</evidence>
<dbReference type="GO" id="GO:0033812">
    <property type="term" value="F:3-oxoadipyl-CoA thiolase activity"/>
    <property type="evidence" value="ECO:0007669"/>
    <property type="project" value="UniProtKB-EC"/>
</dbReference>
<evidence type="ECO:0000256" key="5">
    <source>
        <dbReference type="ARBA" id="ARBA00016181"/>
    </source>
</evidence>
<dbReference type="InterPro" id="IPR020615">
    <property type="entry name" value="Thiolase_acyl_enz_int_AS"/>
</dbReference>
<dbReference type="NCBIfam" id="TIGR01930">
    <property type="entry name" value="AcCoA-C-Actrans"/>
    <property type="match status" value="1"/>
</dbReference>
<dbReference type="GO" id="GO:0019619">
    <property type="term" value="P:3,4-dihydroxybenzoate catabolic process"/>
    <property type="evidence" value="ECO:0007669"/>
    <property type="project" value="InterPro"/>
</dbReference>
<dbReference type="InterPro" id="IPR016039">
    <property type="entry name" value="Thiolase-like"/>
</dbReference>
<dbReference type="PROSITE" id="PS00099">
    <property type="entry name" value="THIOLASE_3"/>
    <property type="match status" value="1"/>
</dbReference>
<organism evidence="15 16">
    <name type="scientific">Paraburkholderia aromaticivorans</name>
    <dbReference type="NCBI Taxonomy" id="2026199"/>
    <lineage>
        <taxon>Bacteria</taxon>
        <taxon>Pseudomonadati</taxon>
        <taxon>Pseudomonadota</taxon>
        <taxon>Betaproteobacteria</taxon>
        <taxon>Burkholderiales</taxon>
        <taxon>Burkholderiaceae</taxon>
        <taxon>Paraburkholderia</taxon>
    </lineage>
</organism>
<dbReference type="PROSITE" id="PS00098">
    <property type="entry name" value="THIOLASE_1"/>
    <property type="match status" value="1"/>
</dbReference>
<keyword evidence="8 12" id="KW-0012">Acyltransferase</keyword>
<evidence type="ECO:0000256" key="12">
    <source>
        <dbReference type="RuleBase" id="RU003557"/>
    </source>
</evidence>
<dbReference type="KEGG" id="parb:CJU94_32765"/>
<evidence type="ECO:0000256" key="8">
    <source>
        <dbReference type="ARBA" id="ARBA00023315"/>
    </source>
</evidence>
<dbReference type="PANTHER" id="PTHR18919">
    <property type="entry name" value="ACETYL-COA C-ACYLTRANSFERASE"/>
    <property type="match status" value="1"/>
</dbReference>
<evidence type="ECO:0000256" key="2">
    <source>
        <dbReference type="ARBA" id="ARBA00005071"/>
    </source>
</evidence>
<evidence type="ECO:0000259" key="13">
    <source>
        <dbReference type="Pfam" id="PF00108"/>
    </source>
</evidence>
<accession>A0A248VUW3</accession>
<comment type="pathway">
    <text evidence="2">Aromatic compound metabolism; beta-ketoadipate pathway; acetyl-CoA and succinyl-CoA from 3-oxoadipate: step 2/2.</text>
</comment>
<dbReference type="CDD" id="cd00751">
    <property type="entry name" value="thiolase"/>
    <property type="match status" value="1"/>
</dbReference>
<comment type="catalytic activity">
    <reaction evidence="10">
        <text>succinyl-CoA + acetyl-CoA = 3-oxoadipyl-CoA + CoA</text>
        <dbReference type="Rhea" id="RHEA:19481"/>
        <dbReference type="ChEBI" id="CHEBI:57287"/>
        <dbReference type="ChEBI" id="CHEBI:57288"/>
        <dbReference type="ChEBI" id="CHEBI:57292"/>
        <dbReference type="ChEBI" id="CHEBI:57348"/>
        <dbReference type="EC" id="2.3.1.174"/>
    </reaction>
</comment>
<dbReference type="InterPro" id="IPR020617">
    <property type="entry name" value="Thiolase_C"/>
</dbReference>
<feature type="domain" description="Thiolase C-terminal" evidence="14">
    <location>
        <begin position="276"/>
        <end position="399"/>
    </location>
</feature>
<dbReference type="FunFam" id="3.40.47.10:FF:000010">
    <property type="entry name" value="Acetyl-CoA acetyltransferase (Thiolase)"/>
    <property type="match status" value="1"/>
</dbReference>
<proteinExistence type="inferred from homology"/>
<dbReference type="EMBL" id="CP022990">
    <property type="protein sequence ID" value="ASW02808.1"/>
    <property type="molecule type" value="Genomic_DNA"/>
</dbReference>
<dbReference type="AlphaFoldDB" id="A0A248VUW3"/>
<keyword evidence="6 12" id="KW-0808">Transferase</keyword>
<evidence type="ECO:0000256" key="7">
    <source>
        <dbReference type="ARBA" id="ARBA00022797"/>
    </source>
</evidence>
<comment type="similarity">
    <text evidence="3 12">Belongs to the thiolase-like superfamily. Thiolase family.</text>
</comment>
<dbReference type="PIRSF" id="PIRSF000429">
    <property type="entry name" value="Ac-CoA_Ac_transf"/>
    <property type="match status" value="1"/>
</dbReference>
<dbReference type="NCBIfam" id="NF006551">
    <property type="entry name" value="PRK09050.1"/>
    <property type="match status" value="1"/>
</dbReference>
<dbReference type="InterPro" id="IPR020610">
    <property type="entry name" value="Thiolase_AS"/>
</dbReference>
<dbReference type="InterPro" id="IPR020613">
    <property type="entry name" value="Thiolase_CS"/>
</dbReference>
<dbReference type="EC" id="2.3.1.174" evidence="4"/>
<feature type="active site" description="Proton acceptor" evidence="11">
    <location>
        <position position="356"/>
    </location>
</feature>
<dbReference type="PANTHER" id="PTHR18919:SF107">
    <property type="entry name" value="ACETYL-COA ACETYLTRANSFERASE, CYTOSOLIC"/>
    <property type="match status" value="1"/>
</dbReference>
<feature type="domain" description="Thiolase N-terminal" evidence="13">
    <location>
        <begin position="7"/>
        <end position="268"/>
    </location>
</feature>
<dbReference type="SUPFAM" id="SSF53901">
    <property type="entry name" value="Thiolase-like"/>
    <property type="match status" value="2"/>
</dbReference>
<keyword evidence="16" id="KW-1185">Reference proteome</keyword>
<evidence type="ECO:0000313" key="15">
    <source>
        <dbReference type="EMBL" id="ASW02808.1"/>
    </source>
</evidence>
<feature type="active site" description="Acyl-thioester intermediate" evidence="11">
    <location>
        <position position="90"/>
    </location>
</feature>
<evidence type="ECO:0000256" key="9">
    <source>
        <dbReference type="ARBA" id="ARBA00041222"/>
    </source>
</evidence>
<feature type="active site" description="Proton acceptor" evidence="11">
    <location>
        <position position="386"/>
    </location>
</feature>
<keyword evidence="7" id="KW-0058">Aromatic hydrocarbons catabolism</keyword>
<evidence type="ECO:0000256" key="10">
    <source>
        <dbReference type="ARBA" id="ARBA00048527"/>
    </source>
</evidence>
<dbReference type="NCBIfam" id="TIGR02430">
    <property type="entry name" value="pcaF"/>
    <property type="match status" value="1"/>
</dbReference>
<evidence type="ECO:0000313" key="16">
    <source>
        <dbReference type="Proteomes" id="UP000215158"/>
    </source>
</evidence>
<dbReference type="RefSeq" id="WP_095422665.1">
    <property type="nucleotide sequence ID" value="NZ_CP022990.1"/>
</dbReference>
<dbReference type="InterPro" id="IPR012793">
    <property type="entry name" value="PcaF"/>
</dbReference>
<dbReference type="PROSITE" id="PS00737">
    <property type="entry name" value="THIOLASE_2"/>
    <property type="match status" value="1"/>
</dbReference>
<protein>
    <recommendedName>
        <fullName evidence="5">Beta-ketoadipyl-CoA thiolase</fullName>
        <ecNumber evidence="4">2.3.1.174</ecNumber>
    </recommendedName>
    <alternativeName>
        <fullName evidence="9">3-oxoadipyl-CoA thiolase</fullName>
    </alternativeName>
</protein>